<dbReference type="Proteomes" id="UP001176846">
    <property type="component" value="Unassembled WGS sequence"/>
</dbReference>
<dbReference type="RefSeq" id="WP_148406722.1">
    <property type="nucleotide sequence ID" value="NZ_JARTTN020000001.1"/>
</dbReference>
<protein>
    <submittedName>
        <fullName evidence="1">Uncharacterized protein</fullName>
    </submittedName>
</protein>
<reference evidence="1" key="1">
    <citation type="journal article" date="2023" name="Nat. Commun.">
        <title>Genomic dissection of endemic carbapenem resistance reveals metallo-beta-lactamase dissemination through clonal, plasmid and integron transfer.</title>
        <authorList>
            <person name="Macesic N."/>
            <person name="Hawkey J."/>
            <person name="Vezina B."/>
            <person name="Wisniewski J.A."/>
            <person name="Cottingham H."/>
            <person name="Blakeway L.V."/>
            <person name="Harshegyi T."/>
            <person name="Pragastis K."/>
            <person name="Badoordeen G.Z."/>
            <person name="Dennison A."/>
            <person name="Spelman D.W."/>
            <person name="Jenney A.W.J."/>
            <person name="Peleg A.Y."/>
        </authorList>
    </citation>
    <scope>NUCLEOTIDE SEQUENCE</scope>
    <source>
        <strain evidence="1">CPO071</strain>
    </source>
</reference>
<gene>
    <name evidence="1" type="ORF">QAB22_010075</name>
</gene>
<reference evidence="1" key="2">
    <citation type="submission" date="2024-01" db="EMBL/GenBank/DDBJ databases">
        <authorList>
            <person name="Macesic N."/>
        </authorList>
    </citation>
    <scope>NUCLEOTIDE SEQUENCE</scope>
    <source>
        <strain evidence="1">CPO071</strain>
    </source>
</reference>
<proteinExistence type="predicted"/>
<dbReference type="AlphaFoldDB" id="A0AAW9PEN4"/>
<dbReference type="EMBL" id="JARTTN020000001">
    <property type="protein sequence ID" value="MEC6056888.1"/>
    <property type="molecule type" value="Genomic_DNA"/>
</dbReference>
<name>A0AAW9PEN4_KLEVA</name>
<evidence type="ECO:0000313" key="2">
    <source>
        <dbReference type="Proteomes" id="UP001176846"/>
    </source>
</evidence>
<evidence type="ECO:0000313" key="1">
    <source>
        <dbReference type="EMBL" id="MEC6056888.1"/>
    </source>
</evidence>
<sequence length="131" mass="14832">MEKITDVLKELEKVTCRELAVYFDLTAPEMLARLMVLEREGKAQNLNGYWMPGGSTEPVAVTSKLTALDIKLLQSVPVGVWFEWQSLAGFVDRPRYRCERLVAAGLMNSKVTNPANPHHGTKFQKIREVTR</sequence>
<organism evidence="1 2">
    <name type="scientific">Klebsiella variicola</name>
    <dbReference type="NCBI Taxonomy" id="244366"/>
    <lineage>
        <taxon>Bacteria</taxon>
        <taxon>Pseudomonadati</taxon>
        <taxon>Pseudomonadota</taxon>
        <taxon>Gammaproteobacteria</taxon>
        <taxon>Enterobacterales</taxon>
        <taxon>Enterobacteriaceae</taxon>
        <taxon>Klebsiella/Raoultella group</taxon>
        <taxon>Klebsiella</taxon>
        <taxon>Klebsiella pneumoniae complex</taxon>
    </lineage>
</organism>
<accession>A0AAW9PEN4</accession>
<comment type="caution">
    <text evidence="1">The sequence shown here is derived from an EMBL/GenBank/DDBJ whole genome shotgun (WGS) entry which is preliminary data.</text>
</comment>